<sequence>MARKKKGSPPPAGAPAWMTTFSDMTTLLLTFFILLYSISSVDAQKFKAISNSLASALQGEGGPKIFDGQDPTPDIPGEGDSSGEDKIPENGEITPGILAMYQQVSGYVTTEQLEQKVTVSVSSSGVFVDIKDNILFEPEKATLSDGGKEILNNLESLFLQFENEIVVEGHTDNVPTSSRKYPTNWELSTDRALTVVRYLSETKNVPSARLAAIGYGEFRPIAPNDSDANRAKNRRVNLLIIIEESGDK</sequence>
<keyword evidence="10" id="KW-0969">Cilium</keyword>
<evidence type="ECO:0000256" key="3">
    <source>
        <dbReference type="ARBA" id="ARBA00022475"/>
    </source>
</evidence>
<evidence type="ECO:0000256" key="7">
    <source>
        <dbReference type="PROSITE-ProRule" id="PRU00473"/>
    </source>
</evidence>
<keyword evidence="11" id="KW-1185">Reference proteome</keyword>
<dbReference type="Proteomes" id="UP000675379">
    <property type="component" value="Unassembled WGS sequence"/>
</dbReference>
<evidence type="ECO:0000256" key="8">
    <source>
        <dbReference type="SAM" id="MobiDB-lite"/>
    </source>
</evidence>
<keyword evidence="6 7" id="KW-0472">Membrane</keyword>
<comment type="caution">
    <text evidence="10">The sequence shown here is derived from an EMBL/GenBank/DDBJ whole genome shotgun (WGS) entry which is preliminary data.</text>
</comment>
<gene>
    <name evidence="10" type="ORF">KCG48_06315</name>
</gene>
<dbReference type="InterPro" id="IPR050330">
    <property type="entry name" value="Bact_OuterMem_StrucFunc"/>
</dbReference>
<evidence type="ECO:0000256" key="6">
    <source>
        <dbReference type="ARBA" id="ARBA00023136"/>
    </source>
</evidence>
<keyword evidence="4" id="KW-0812">Transmembrane</keyword>
<feature type="region of interest" description="Disordered" evidence="8">
    <location>
        <begin position="60"/>
        <end position="91"/>
    </location>
</feature>
<dbReference type="InterPro" id="IPR036737">
    <property type="entry name" value="OmpA-like_sf"/>
</dbReference>
<dbReference type="CDD" id="cd07185">
    <property type="entry name" value="OmpA_C-like"/>
    <property type="match status" value="1"/>
</dbReference>
<comment type="similarity">
    <text evidence="2">Belongs to the MotB family.</text>
</comment>
<dbReference type="SUPFAM" id="SSF103088">
    <property type="entry name" value="OmpA-like"/>
    <property type="match status" value="1"/>
</dbReference>
<evidence type="ECO:0000256" key="5">
    <source>
        <dbReference type="ARBA" id="ARBA00022989"/>
    </source>
</evidence>
<evidence type="ECO:0000256" key="2">
    <source>
        <dbReference type="ARBA" id="ARBA00008914"/>
    </source>
</evidence>
<organism evidence="10 11">
    <name type="scientific">Proteiniclasticum sediminis</name>
    <dbReference type="NCBI Taxonomy" id="2804028"/>
    <lineage>
        <taxon>Bacteria</taxon>
        <taxon>Bacillati</taxon>
        <taxon>Bacillota</taxon>
        <taxon>Clostridia</taxon>
        <taxon>Eubacteriales</taxon>
        <taxon>Clostridiaceae</taxon>
        <taxon>Proteiniclasticum</taxon>
    </lineage>
</organism>
<evidence type="ECO:0000313" key="11">
    <source>
        <dbReference type="Proteomes" id="UP000675379"/>
    </source>
</evidence>
<protein>
    <submittedName>
        <fullName evidence="10">Flagellar motor protein MotB</fullName>
    </submittedName>
</protein>
<dbReference type="InterPro" id="IPR006665">
    <property type="entry name" value="OmpA-like"/>
</dbReference>
<dbReference type="RefSeq" id="WP_211800657.1">
    <property type="nucleotide sequence ID" value="NZ_JAGSCS010000006.1"/>
</dbReference>
<dbReference type="PANTHER" id="PTHR30329:SF21">
    <property type="entry name" value="LIPOPROTEIN YIAD-RELATED"/>
    <property type="match status" value="1"/>
</dbReference>
<name>A0A941HR80_9CLOT</name>
<dbReference type="Pfam" id="PF00691">
    <property type="entry name" value="OmpA"/>
    <property type="match status" value="1"/>
</dbReference>
<dbReference type="Gene3D" id="3.30.1330.60">
    <property type="entry name" value="OmpA-like domain"/>
    <property type="match status" value="1"/>
</dbReference>
<dbReference type="GO" id="GO:0005886">
    <property type="term" value="C:plasma membrane"/>
    <property type="evidence" value="ECO:0007669"/>
    <property type="project" value="UniProtKB-SubCell"/>
</dbReference>
<proteinExistence type="inferred from homology"/>
<keyword evidence="10" id="KW-0282">Flagellum</keyword>
<keyword evidence="3" id="KW-1003">Cell membrane</keyword>
<reference evidence="10" key="1">
    <citation type="submission" date="2021-04" db="EMBL/GenBank/DDBJ databases">
        <title>Proteiniclasticum sedimins sp. nov., an obligate anaerobic bacterium isolated from anaerobic sludge.</title>
        <authorList>
            <person name="Liu J."/>
        </authorList>
    </citation>
    <scope>NUCLEOTIDE SEQUENCE</scope>
    <source>
        <strain evidence="10">BAD-10</strain>
    </source>
</reference>
<dbReference type="PANTHER" id="PTHR30329">
    <property type="entry name" value="STATOR ELEMENT OF FLAGELLAR MOTOR COMPLEX"/>
    <property type="match status" value="1"/>
</dbReference>
<evidence type="ECO:0000313" key="10">
    <source>
        <dbReference type="EMBL" id="MBR0575952.1"/>
    </source>
</evidence>
<accession>A0A941HR80</accession>
<keyword evidence="5" id="KW-1133">Transmembrane helix</keyword>
<dbReference type="InterPro" id="IPR025713">
    <property type="entry name" value="MotB-like_N_dom"/>
</dbReference>
<comment type="subcellular location">
    <subcellularLocation>
        <location evidence="1">Cell membrane</location>
        <topology evidence="1">Single-pass membrane protein</topology>
    </subcellularLocation>
</comment>
<dbReference type="EMBL" id="JAGSCS010000006">
    <property type="protein sequence ID" value="MBR0575952.1"/>
    <property type="molecule type" value="Genomic_DNA"/>
</dbReference>
<dbReference type="Pfam" id="PF13677">
    <property type="entry name" value="MotB_plug"/>
    <property type="match status" value="1"/>
</dbReference>
<evidence type="ECO:0000256" key="1">
    <source>
        <dbReference type="ARBA" id="ARBA00004162"/>
    </source>
</evidence>
<evidence type="ECO:0000256" key="4">
    <source>
        <dbReference type="ARBA" id="ARBA00022692"/>
    </source>
</evidence>
<evidence type="ECO:0000259" key="9">
    <source>
        <dbReference type="PROSITE" id="PS51123"/>
    </source>
</evidence>
<feature type="domain" description="OmpA-like" evidence="9">
    <location>
        <begin position="123"/>
        <end position="244"/>
    </location>
</feature>
<keyword evidence="10" id="KW-0966">Cell projection</keyword>
<dbReference type="AlphaFoldDB" id="A0A941HR80"/>
<dbReference type="PROSITE" id="PS51123">
    <property type="entry name" value="OMPA_2"/>
    <property type="match status" value="1"/>
</dbReference>